<proteinExistence type="predicted"/>
<dbReference type="Proteomes" id="UP001143474">
    <property type="component" value="Unassembled WGS sequence"/>
</dbReference>
<organism evidence="7 8">
    <name type="scientific">Streptosporangium carneum</name>
    <dbReference type="NCBI Taxonomy" id="47481"/>
    <lineage>
        <taxon>Bacteria</taxon>
        <taxon>Bacillati</taxon>
        <taxon>Actinomycetota</taxon>
        <taxon>Actinomycetes</taxon>
        <taxon>Streptosporangiales</taxon>
        <taxon>Streptosporangiaceae</taxon>
        <taxon>Streptosporangium</taxon>
    </lineage>
</organism>
<dbReference type="PANTHER" id="PTHR30055:SF151">
    <property type="entry name" value="TRANSCRIPTIONAL REGULATORY PROTEIN"/>
    <property type="match status" value="1"/>
</dbReference>
<dbReference type="InterPro" id="IPR004111">
    <property type="entry name" value="Repressor_TetR_C"/>
</dbReference>
<dbReference type="InterPro" id="IPR001647">
    <property type="entry name" value="HTH_TetR"/>
</dbReference>
<gene>
    <name evidence="7" type="ORF">GCM10017600_70810</name>
</gene>
<evidence type="ECO:0000256" key="5">
    <source>
        <dbReference type="SAM" id="MobiDB-lite"/>
    </source>
</evidence>
<dbReference type="AlphaFoldDB" id="A0A9W6IA31"/>
<dbReference type="PROSITE" id="PS50977">
    <property type="entry name" value="HTH_TETR_2"/>
    <property type="match status" value="1"/>
</dbReference>
<dbReference type="GO" id="GO:0000976">
    <property type="term" value="F:transcription cis-regulatory region binding"/>
    <property type="evidence" value="ECO:0007669"/>
    <property type="project" value="TreeGrafter"/>
</dbReference>
<evidence type="ECO:0000259" key="6">
    <source>
        <dbReference type="PROSITE" id="PS50977"/>
    </source>
</evidence>
<protein>
    <submittedName>
        <fullName evidence="7">Transcriptional regulator</fullName>
    </submittedName>
</protein>
<dbReference type="Pfam" id="PF00440">
    <property type="entry name" value="TetR_N"/>
    <property type="match status" value="1"/>
</dbReference>
<feature type="compositionally biased region" description="Low complexity" evidence="5">
    <location>
        <begin position="246"/>
        <end position="266"/>
    </location>
</feature>
<keyword evidence="8" id="KW-1185">Reference proteome</keyword>
<dbReference type="GO" id="GO:0045892">
    <property type="term" value="P:negative regulation of DNA-templated transcription"/>
    <property type="evidence" value="ECO:0007669"/>
    <property type="project" value="InterPro"/>
</dbReference>
<feature type="region of interest" description="Disordered" evidence="5">
    <location>
        <begin position="245"/>
        <end position="266"/>
    </location>
</feature>
<dbReference type="SUPFAM" id="SSF48498">
    <property type="entry name" value="Tetracyclin repressor-like, C-terminal domain"/>
    <property type="match status" value="1"/>
</dbReference>
<dbReference type="InterPro" id="IPR050109">
    <property type="entry name" value="HTH-type_TetR-like_transc_reg"/>
</dbReference>
<evidence type="ECO:0000256" key="4">
    <source>
        <dbReference type="PROSITE-ProRule" id="PRU00335"/>
    </source>
</evidence>
<evidence type="ECO:0000256" key="3">
    <source>
        <dbReference type="ARBA" id="ARBA00023163"/>
    </source>
</evidence>
<dbReference type="Pfam" id="PF02909">
    <property type="entry name" value="TetR_C_1"/>
    <property type="match status" value="1"/>
</dbReference>
<dbReference type="PANTHER" id="PTHR30055">
    <property type="entry name" value="HTH-TYPE TRANSCRIPTIONAL REGULATOR RUTR"/>
    <property type="match status" value="1"/>
</dbReference>
<feature type="DNA-binding region" description="H-T-H motif" evidence="4">
    <location>
        <begin position="46"/>
        <end position="65"/>
    </location>
</feature>
<name>A0A9W6IA31_9ACTN</name>
<keyword evidence="1" id="KW-0805">Transcription regulation</keyword>
<comment type="caution">
    <text evidence="7">The sequence shown here is derived from an EMBL/GenBank/DDBJ whole genome shotgun (WGS) entry which is preliminary data.</text>
</comment>
<keyword evidence="2 4" id="KW-0238">DNA-binding</keyword>
<dbReference type="EMBL" id="BSEV01000024">
    <property type="protein sequence ID" value="GLK13670.1"/>
    <property type="molecule type" value="Genomic_DNA"/>
</dbReference>
<reference evidence="7" key="1">
    <citation type="journal article" date="2014" name="Int. J. Syst. Evol. Microbiol.">
        <title>Complete genome sequence of Corynebacterium casei LMG S-19264T (=DSM 44701T), isolated from a smear-ripened cheese.</title>
        <authorList>
            <consortium name="US DOE Joint Genome Institute (JGI-PGF)"/>
            <person name="Walter F."/>
            <person name="Albersmeier A."/>
            <person name="Kalinowski J."/>
            <person name="Ruckert C."/>
        </authorList>
    </citation>
    <scope>NUCLEOTIDE SEQUENCE</scope>
    <source>
        <strain evidence="7">VKM Ac-2007</strain>
    </source>
</reference>
<evidence type="ECO:0000313" key="8">
    <source>
        <dbReference type="Proteomes" id="UP001143474"/>
    </source>
</evidence>
<keyword evidence="3" id="KW-0804">Transcription</keyword>
<dbReference type="Gene3D" id="1.10.357.10">
    <property type="entry name" value="Tetracycline Repressor, domain 2"/>
    <property type="match status" value="1"/>
</dbReference>
<evidence type="ECO:0000256" key="2">
    <source>
        <dbReference type="ARBA" id="ARBA00023125"/>
    </source>
</evidence>
<dbReference type="InterPro" id="IPR036271">
    <property type="entry name" value="Tet_transcr_reg_TetR-rel_C_sf"/>
</dbReference>
<dbReference type="SUPFAM" id="SSF46689">
    <property type="entry name" value="Homeodomain-like"/>
    <property type="match status" value="1"/>
</dbReference>
<evidence type="ECO:0000313" key="7">
    <source>
        <dbReference type="EMBL" id="GLK13670.1"/>
    </source>
</evidence>
<dbReference type="GO" id="GO:0003700">
    <property type="term" value="F:DNA-binding transcription factor activity"/>
    <property type="evidence" value="ECO:0007669"/>
    <property type="project" value="TreeGrafter"/>
</dbReference>
<accession>A0A9W6IA31</accession>
<dbReference type="InterPro" id="IPR009057">
    <property type="entry name" value="Homeodomain-like_sf"/>
</dbReference>
<dbReference type="PRINTS" id="PR00455">
    <property type="entry name" value="HTHTETR"/>
</dbReference>
<dbReference type="RefSeq" id="WP_271221943.1">
    <property type="nucleotide sequence ID" value="NZ_BAAAVD010000038.1"/>
</dbReference>
<feature type="domain" description="HTH tetR-type" evidence="6">
    <location>
        <begin position="23"/>
        <end position="83"/>
    </location>
</feature>
<sequence>MSDELPALPWERARRRPGPARVPLTRDRIVEAAFAVLDRVGYEKLSMRQVAAELGVAVSALYAHVNGKDELLELMYLQMYEGWQPPVPDPERWQEQVQEYARTGRAKLHEHRDMARVAMTGFPFSPEALPHIDRLLGLFRAGGLPDRIVGAAGDVLSTFVNGFAFEESMWETRRHESNGDTHDQSPEENWQEMRETLERYFSELPPERFPNLVALSGIVLDNTNDDRFDLGVEIIIRGLASFAEDASPAAGPSSAAPLPSGEPGDA</sequence>
<reference evidence="7" key="2">
    <citation type="submission" date="2023-01" db="EMBL/GenBank/DDBJ databases">
        <authorList>
            <person name="Sun Q."/>
            <person name="Evtushenko L."/>
        </authorList>
    </citation>
    <scope>NUCLEOTIDE SEQUENCE</scope>
    <source>
        <strain evidence="7">VKM Ac-2007</strain>
    </source>
</reference>
<evidence type="ECO:0000256" key="1">
    <source>
        <dbReference type="ARBA" id="ARBA00023015"/>
    </source>
</evidence>